<evidence type="ECO:0000313" key="9">
    <source>
        <dbReference type="EMBL" id="KAF7988435.1"/>
    </source>
</evidence>
<keyword evidence="10" id="KW-1185">Reference proteome</keyword>
<dbReference type="SUPFAM" id="SSF103481">
    <property type="entry name" value="Multidrug resistance efflux transporter EmrE"/>
    <property type="match status" value="2"/>
</dbReference>
<feature type="transmembrane region" description="Helical" evidence="8">
    <location>
        <begin position="82"/>
        <end position="104"/>
    </location>
</feature>
<keyword evidence="4 8" id="KW-0812">Transmembrane</keyword>
<dbReference type="Pfam" id="PF08449">
    <property type="entry name" value="UAA"/>
    <property type="match status" value="2"/>
</dbReference>
<comment type="subcellular location">
    <subcellularLocation>
        <location evidence="1">Endoplasmic reticulum membrane</location>
        <topology evidence="1">Multi-pass membrane protein</topology>
    </subcellularLocation>
</comment>
<feature type="transmembrane region" description="Helical" evidence="8">
    <location>
        <begin position="137"/>
        <end position="153"/>
    </location>
</feature>
<accession>A0A834XNG5</accession>
<gene>
    <name evidence="9" type="ORF">HCN44_001008</name>
</gene>
<evidence type="ECO:0000313" key="10">
    <source>
        <dbReference type="Proteomes" id="UP000639338"/>
    </source>
</evidence>
<dbReference type="InterPro" id="IPR037185">
    <property type="entry name" value="EmrE-like"/>
</dbReference>
<dbReference type="GO" id="GO:0005460">
    <property type="term" value="F:UDP-glucose transmembrane transporter activity"/>
    <property type="evidence" value="ECO:0007669"/>
    <property type="project" value="TreeGrafter"/>
</dbReference>
<dbReference type="PANTHER" id="PTHR10778">
    <property type="entry name" value="SOLUTE CARRIER FAMILY 35 MEMBER B"/>
    <property type="match status" value="1"/>
</dbReference>
<feature type="transmembrane region" description="Helical" evidence="8">
    <location>
        <begin position="45"/>
        <end position="62"/>
    </location>
</feature>
<feature type="transmembrane region" description="Helical" evidence="8">
    <location>
        <begin position="165"/>
        <end position="188"/>
    </location>
</feature>
<dbReference type="GO" id="GO:0000139">
    <property type="term" value="C:Golgi membrane"/>
    <property type="evidence" value="ECO:0007669"/>
    <property type="project" value="TreeGrafter"/>
</dbReference>
<dbReference type="OrthoDB" id="78344at2759"/>
<keyword evidence="6 8" id="KW-1133">Transmembrane helix</keyword>
<evidence type="ECO:0000256" key="3">
    <source>
        <dbReference type="ARBA" id="ARBA00022448"/>
    </source>
</evidence>
<dbReference type="Proteomes" id="UP000639338">
    <property type="component" value="Unassembled WGS sequence"/>
</dbReference>
<dbReference type="AlphaFoldDB" id="A0A834XNG5"/>
<evidence type="ECO:0000256" key="5">
    <source>
        <dbReference type="ARBA" id="ARBA00022824"/>
    </source>
</evidence>
<feature type="transmembrane region" description="Helical" evidence="8">
    <location>
        <begin position="200"/>
        <end position="220"/>
    </location>
</feature>
<protein>
    <submittedName>
        <fullName evidence="9">Uncharacterized protein</fullName>
    </submittedName>
</protein>
<sequence length="287" mass="32522">MTIINNNTKFIIYAAGIFVCYFYFGVLQEKITRGEYKDGEKNEKFTYMFALVFFQCLVNYAFSKLLLMTIMKEKDDNTKTIYYASSAMTYLLAMVCSTMALKFVSYPTQVVGKAGKPIPVMLLGVLLGKKSYPMRKYVFVFLIVLGVILFMFKDGKTSEKQTEQFGLGEVLLLLIVLSGAVILFTGEFMEFIGFIQRHPISLWHIMTFSMAGAFGQFFIFSTVAQFGPLPCSIITTTRKFFTVLGSVLLFGNNLFMRQWIGTVIVFVGLFLDAAYGKTKSIKKETIK</sequence>
<dbReference type="PANTHER" id="PTHR10778:SF10">
    <property type="entry name" value="SOLUTE CARRIER FAMILY 35 MEMBER B1"/>
    <property type="match status" value="1"/>
</dbReference>
<feature type="transmembrane region" description="Helical" evidence="8">
    <location>
        <begin position="6"/>
        <end position="24"/>
    </location>
</feature>
<evidence type="ECO:0000256" key="8">
    <source>
        <dbReference type="SAM" id="Phobius"/>
    </source>
</evidence>
<reference evidence="9 10" key="1">
    <citation type="submission" date="2020-08" db="EMBL/GenBank/DDBJ databases">
        <title>Aphidius gifuensis genome sequencing and assembly.</title>
        <authorList>
            <person name="Du Z."/>
        </authorList>
    </citation>
    <scope>NUCLEOTIDE SEQUENCE [LARGE SCALE GENOMIC DNA]</scope>
    <source>
        <strain evidence="9">YNYX2018</strain>
        <tissue evidence="9">Adults</tissue>
    </source>
</reference>
<evidence type="ECO:0000256" key="7">
    <source>
        <dbReference type="ARBA" id="ARBA00023136"/>
    </source>
</evidence>
<evidence type="ECO:0000256" key="4">
    <source>
        <dbReference type="ARBA" id="ARBA00022692"/>
    </source>
</evidence>
<evidence type="ECO:0000256" key="1">
    <source>
        <dbReference type="ARBA" id="ARBA00004477"/>
    </source>
</evidence>
<comment type="similarity">
    <text evidence="2">Belongs to the nucleotide-sugar transporter family. SLC35B subfamily.</text>
</comment>
<evidence type="ECO:0000256" key="6">
    <source>
        <dbReference type="ARBA" id="ARBA00022989"/>
    </source>
</evidence>
<feature type="transmembrane region" description="Helical" evidence="8">
    <location>
        <begin position="256"/>
        <end position="275"/>
    </location>
</feature>
<keyword evidence="3" id="KW-0813">Transport</keyword>
<dbReference type="InterPro" id="IPR013657">
    <property type="entry name" value="SCL35B1-4/HUT1"/>
</dbReference>
<dbReference type="Gene3D" id="1.10.3730.20">
    <property type="match status" value="1"/>
</dbReference>
<organism evidence="9 10">
    <name type="scientific">Aphidius gifuensis</name>
    <name type="common">Parasitoid wasp</name>
    <dbReference type="NCBI Taxonomy" id="684658"/>
    <lineage>
        <taxon>Eukaryota</taxon>
        <taxon>Metazoa</taxon>
        <taxon>Ecdysozoa</taxon>
        <taxon>Arthropoda</taxon>
        <taxon>Hexapoda</taxon>
        <taxon>Insecta</taxon>
        <taxon>Pterygota</taxon>
        <taxon>Neoptera</taxon>
        <taxon>Endopterygota</taxon>
        <taxon>Hymenoptera</taxon>
        <taxon>Apocrita</taxon>
        <taxon>Ichneumonoidea</taxon>
        <taxon>Braconidae</taxon>
        <taxon>Aphidiinae</taxon>
        <taxon>Aphidius</taxon>
    </lineage>
</organism>
<evidence type="ECO:0000256" key="2">
    <source>
        <dbReference type="ARBA" id="ARBA00010694"/>
    </source>
</evidence>
<comment type="caution">
    <text evidence="9">The sequence shown here is derived from an EMBL/GenBank/DDBJ whole genome shotgun (WGS) entry which is preliminary data.</text>
</comment>
<dbReference type="GO" id="GO:0005789">
    <property type="term" value="C:endoplasmic reticulum membrane"/>
    <property type="evidence" value="ECO:0007669"/>
    <property type="project" value="UniProtKB-SubCell"/>
</dbReference>
<keyword evidence="5" id="KW-0256">Endoplasmic reticulum</keyword>
<name>A0A834XNG5_APHGI</name>
<dbReference type="EMBL" id="JACMRX010000005">
    <property type="protein sequence ID" value="KAF7988435.1"/>
    <property type="molecule type" value="Genomic_DNA"/>
</dbReference>
<dbReference type="GO" id="GO:0005459">
    <property type="term" value="F:UDP-galactose transmembrane transporter activity"/>
    <property type="evidence" value="ECO:0007669"/>
    <property type="project" value="TreeGrafter"/>
</dbReference>
<proteinExistence type="inferred from homology"/>
<keyword evidence="7 8" id="KW-0472">Membrane</keyword>